<organism evidence="1 2">
    <name type="scientific">Stegodyphus mimosarum</name>
    <name type="common">African social velvet spider</name>
    <dbReference type="NCBI Taxonomy" id="407821"/>
    <lineage>
        <taxon>Eukaryota</taxon>
        <taxon>Metazoa</taxon>
        <taxon>Ecdysozoa</taxon>
        <taxon>Arthropoda</taxon>
        <taxon>Chelicerata</taxon>
        <taxon>Arachnida</taxon>
        <taxon>Araneae</taxon>
        <taxon>Araneomorphae</taxon>
        <taxon>Entelegynae</taxon>
        <taxon>Eresoidea</taxon>
        <taxon>Eresidae</taxon>
        <taxon>Stegodyphus</taxon>
    </lineage>
</organism>
<dbReference type="Proteomes" id="UP000054359">
    <property type="component" value="Unassembled WGS sequence"/>
</dbReference>
<dbReference type="Gene3D" id="1.10.1380.10">
    <property type="entry name" value="Neutral endopeptidase , domain2"/>
    <property type="match status" value="1"/>
</dbReference>
<sequence>VLEYHIGYPNVLRNDDLISKIYKDLKLNGDSYFAKTLQLRRWSADCYFSRFRKPYEEIDWLKDRIRSADVAA</sequence>
<dbReference type="InterPro" id="IPR042089">
    <property type="entry name" value="Peptidase_M13_dom_2"/>
</dbReference>
<name>A0A087T1P7_STEMI</name>
<dbReference type="Gene3D" id="3.40.390.10">
    <property type="entry name" value="Collagenase (Catalytic Domain)"/>
    <property type="match status" value="1"/>
</dbReference>
<feature type="non-terminal residue" evidence="1">
    <location>
        <position position="72"/>
    </location>
</feature>
<accession>A0A087T1P7</accession>
<evidence type="ECO:0000313" key="2">
    <source>
        <dbReference type="Proteomes" id="UP000054359"/>
    </source>
</evidence>
<dbReference type="SUPFAM" id="SSF55486">
    <property type="entry name" value="Metalloproteases ('zincins'), catalytic domain"/>
    <property type="match status" value="1"/>
</dbReference>
<keyword evidence="2" id="KW-1185">Reference proteome</keyword>
<dbReference type="GO" id="GO:0008237">
    <property type="term" value="F:metallopeptidase activity"/>
    <property type="evidence" value="ECO:0007669"/>
    <property type="project" value="InterPro"/>
</dbReference>
<dbReference type="AlphaFoldDB" id="A0A087T1P7"/>
<proteinExistence type="predicted"/>
<evidence type="ECO:0000313" key="1">
    <source>
        <dbReference type="EMBL" id="KFM59036.1"/>
    </source>
</evidence>
<gene>
    <name evidence="1" type="ORF">X975_07070</name>
</gene>
<feature type="non-terminal residue" evidence="1">
    <location>
        <position position="1"/>
    </location>
</feature>
<reference evidence="1 2" key="1">
    <citation type="submission" date="2013-11" db="EMBL/GenBank/DDBJ databases">
        <title>Genome sequencing of Stegodyphus mimosarum.</title>
        <authorList>
            <person name="Bechsgaard J."/>
        </authorList>
    </citation>
    <scope>NUCLEOTIDE SEQUENCE [LARGE SCALE GENOMIC DNA]</scope>
</reference>
<protein>
    <submittedName>
        <fullName evidence="1">Uncharacterized protein</fullName>
    </submittedName>
</protein>
<dbReference type="EMBL" id="KK112992">
    <property type="protein sequence ID" value="KFM59036.1"/>
    <property type="molecule type" value="Genomic_DNA"/>
</dbReference>
<dbReference type="InterPro" id="IPR024079">
    <property type="entry name" value="MetalloPept_cat_dom_sf"/>
</dbReference>